<sequence>MGTLNLYDTQKQRIVELQSRIRACERGAFAHSTRYLTTGCDALDTLFPGQGVRQGSLVEWLGESNASGAGTVSLMTGRRVCPAGRPLVLIDTRHDLFPLSLSLLGFDLSRLILIRPASEREALWACEEALRCEAVGVVWANIEQITSTSFRRLQLAAEDSAGIGFLVRSTKAVHQPSWAEVRFKVHPSPSLRGSPGFQVEVISHHGKPHHTTADIMIDNWKGTLYENRHSANPLPLVPRMDVATTRRRSTGT</sequence>
<keyword evidence="2" id="KW-1185">Reference proteome</keyword>
<name>A0A1C3E5Y1_9PLAN</name>
<evidence type="ECO:0000313" key="2">
    <source>
        <dbReference type="Proteomes" id="UP000094828"/>
    </source>
</evidence>
<dbReference type="STRING" id="1841610.A6X21_13285"/>
<accession>A0A1C3E5Y1</accession>
<protein>
    <recommendedName>
        <fullName evidence="3">Recombinase A</fullName>
    </recommendedName>
</protein>
<dbReference type="RefSeq" id="WP_068852124.1">
    <property type="nucleotide sequence ID" value="NZ_LYDR01000152.1"/>
</dbReference>
<gene>
    <name evidence="1" type="ORF">A6X21_13285</name>
</gene>
<dbReference type="OrthoDB" id="211159at2"/>
<dbReference type="AlphaFoldDB" id="A0A1C3E5Y1"/>
<comment type="caution">
    <text evidence="1">The sequence shown here is derived from an EMBL/GenBank/DDBJ whole genome shotgun (WGS) entry which is preliminary data.</text>
</comment>
<proteinExistence type="predicted"/>
<dbReference type="SUPFAM" id="SSF52540">
    <property type="entry name" value="P-loop containing nucleoside triphosphate hydrolases"/>
    <property type="match status" value="1"/>
</dbReference>
<dbReference type="EMBL" id="LYDR01000152">
    <property type="protein sequence ID" value="ODA28647.1"/>
    <property type="molecule type" value="Genomic_DNA"/>
</dbReference>
<reference evidence="1 2" key="1">
    <citation type="submission" date="2016-05" db="EMBL/GenBank/DDBJ databases">
        <title>Genomic and physiological characterization of Planctopirus sp. isolated from fresh water lake.</title>
        <authorList>
            <person name="Subhash Y."/>
            <person name="Ramana C."/>
        </authorList>
    </citation>
    <scope>NUCLEOTIDE SEQUENCE [LARGE SCALE GENOMIC DNA]</scope>
    <source>
        <strain evidence="1 2">JC280</strain>
    </source>
</reference>
<evidence type="ECO:0000313" key="1">
    <source>
        <dbReference type="EMBL" id="ODA28647.1"/>
    </source>
</evidence>
<organism evidence="1 2">
    <name type="scientific">Planctopirus hydrillae</name>
    <dbReference type="NCBI Taxonomy" id="1841610"/>
    <lineage>
        <taxon>Bacteria</taxon>
        <taxon>Pseudomonadati</taxon>
        <taxon>Planctomycetota</taxon>
        <taxon>Planctomycetia</taxon>
        <taxon>Planctomycetales</taxon>
        <taxon>Planctomycetaceae</taxon>
        <taxon>Planctopirus</taxon>
    </lineage>
</organism>
<evidence type="ECO:0008006" key="3">
    <source>
        <dbReference type="Google" id="ProtNLM"/>
    </source>
</evidence>
<dbReference type="InterPro" id="IPR027417">
    <property type="entry name" value="P-loop_NTPase"/>
</dbReference>
<dbReference type="Gene3D" id="3.40.50.300">
    <property type="entry name" value="P-loop containing nucleotide triphosphate hydrolases"/>
    <property type="match status" value="1"/>
</dbReference>
<dbReference type="Proteomes" id="UP000094828">
    <property type="component" value="Unassembled WGS sequence"/>
</dbReference>